<dbReference type="KEGG" id="vg:55011432"/>
<keyword evidence="3" id="KW-1185">Reference proteome</keyword>
<evidence type="ECO:0000313" key="3">
    <source>
        <dbReference type="Proteomes" id="UP000289207"/>
    </source>
</evidence>
<dbReference type="EMBL" id="KY965934">
    <property type="protein sequence ID" value="AVP39971.1"/>
    <property type="molecule type" value="Genomic_DNA"/>
</dbReference>
<proteinExistence type="predicted"/>
<evidence type="ECO:0000256" key="1">
    <source>
        <dbReference type="SAM" id="Phobius"/>
    </source>
</evidence>
<accession>A0A3S7I7I6</accession>
<feature type="transmembrane region" description="Helical" evidence="1">
    <location>
        <begin position="44"/>
        <end position="63"/>
    </location>
</feature>
<keyword evidence="1" id="KW-0472">Membrane</keyword>
<organism evidence="2">
    <name type="scientific">Halorubrum pleomorphic virus 9</name>
    <dbReference type="NCBI Taxonomy" id="2126525"/>
    <lineage>
        <taxon>Viruses</taxon>
        <taxon>Monodnaviria</taxon>
        <taxon>Trapavirae</taxon>
        <taxon>Saleviricota</taxon>
        <taxon>Huolimaviricetes</taxon>
        <taxon>Haloruvirales</taxon>
        <taxon>Pleolipoviridae</taxon>
        <taxon>Betapleolipovirus</taxon>
        <taxon>Betapleolipovirus flexibile</taxon>
        <taxon>Betapleolipovirus HRPV9</taxon>
    </lineage>
</organism>
<name>A0A3S7I7I6_9VIRU</name>
<feature type="transmembrane region" description="Helical" evidence="1">
    <location>
        <begin position="103"/>
        <end position="123"/>
    </location>
</feature>
<dbReference type="RefSeq" id="YP_009820003.1">
    <property type="nucleotide sequence ID" value="NC_048160.1"/>
</dbReference>
<keyword evidence="1" id="KW-1133">Transmembrane helix</keyword>
<protein>
    <submittedName>
        <fullName evidence="2">Uncharacterized protein</fullName>
    </submittedName>
</protein>
<evidence type="ECO:0000313" key="2">
    <source>
        <dbReference type="EMBL" id="AVP39971.1"/>
    </source>
</evidence>
<feature type="transmembrane region" description="Helical" evidence="1">
    <location>
        <begin position="12"/>
        <end position="32"/>
    </location>
</feature>
<dbReference type="GeneID" id="55011432"/>
<dbReference type="Proteomes" id="UP000289207">
    <property type="component" value="Segment"/>
</dbReference>
<reference evidence="2" key="1">
    <citation type="journal article" date="2018" name="Res. Microbiol.">
        <title>Extremely halophilic pleomorphic archaeal virus HRPV9 extends the diversity of pleolipoviruses with integrases.</title>
        <authorList>
            <person name="Atanasova N.S."/>
            <person name="Demina T.A."/>
            <person name="Krishnam Rajan Shanthi S.N."/>
            <person name="Oksanen H.M."/>
            <person name="Bamford D.H."/>
        </authorList>
    </citation>
    <scope>NUCLEOTIDE SEQUENCE [LARGE SCALE GENOMIC DNA]</scope>
    <source>
        <strain evidence="2">B2-2/SS5-4</strain>
    </source>
</reference>
<sequence>MVRIKLYRRAQAIISIIFVLLTIYIFNRLFVVEHSELVTELTNIAIWAVSVFLVSHFSTTYLSQELGVEIYNILLIVVSAGVFISTTLIIFEISGVTVELSNYQLSLLVISFITVLFTVLNRWKIEKINSARGRS</sequence>
<keyword evidence="1" id="KW-0812">Transmembrane</keyword>
<feature type="transmembrane region" description="Helical" evidence="1">
    <location>
        <begin position="70"/>
        <end position="91"/>
    </location>
</feature>